<keyword evidence="7" id="KW-1133">Transmembrane helix</keyword>
<keyword evidence="13" id="KW-1185">Reference proteome</keyword>
<evidence type="ECO:0000256" key="10">
    <source>
        <dbReference type="ARBA" id="ARBA00023033"/>
    </source>
</evidence>
<sequence length="135" mass="15608">MICYPDVQRKAQEEIDTVIGGERLPELADRERLPYVNAVCLEVLRWQPVTPLGVAHRLIQDDMHAGYHLPRGTIIYTNVWKCCMILRRTATQIILFQNVSLKHRGKKWNWILDRSRLALGDDECQCRNAVRASPA</sequence>
<evidence type="ECO:0000256" key="9">
    <source>
        <dbReference type="ARBA" id="ARBA00023004"/>
    </source>
</evidence>
<dbReference type="InterPro" id="IPR036396">
    <property type="entry name" value="Cyt_P450_sf"/>
</dbReference>
<dbReference type="GO" id="GO:0005506">
    <property type="term" value="F:iron ion binding"/>
    <property type="evidence" value="ECO:0007669"/>
    <property type="project" value="InterPro"/>
</dbReference>
<dbReference type="STRING" id="1314785.A0A165ICR3"/>
<evidence type="ECO:0000256" key="5">
    <source>
        <dbReference type="ARBA" id="ARBA00022692"/>
    </source>
</evidence>
<evidence type="ECO:0000256" key="1">
    <source>
        <dbReference type="ARBA" id="ARBA00001971"/>
    </source>
</evidence>
<evidence type="ECO:0000256" key="11">
    <source>
        <dbReference type="ARBA" id="ARBA00023136"/>
    </source>
</evidence>
<evidence type="ECO:0000313" key="13">
    <source>
        <dbReference type="Proteomes" id="UP000076871"/>
    </source>
</evidence>
<evidence type="ECO:0000256" key="6">
    <source>
        <dbReference type="ARBA" id="ARBA00022723"/>
    </source>
</evidence>
<dbReference type="PANTHER" id="PTHR46300:SF2">
    <property type="entry name" value="CYTOCHROME P450 MONOOXYGENASE ALNH-RELATED"/>
    <property type="match status" value="1"/>
</dbReference>
<keyword evidence="9" id="KW-0408">Iron</keyword>
<reference evidence="12 13" key="1">
    <citation type="journal article" date="2016" name="Mol. Biol. Evol.">
        <title>Comparative Genomics of Early-Diverging Mushroom-Forming Fungi Provides Insights into the Origins of Lignocellulose Decay Capabilities.</title>
        <authorList>
            <person name="Nagy L.G."/>
            <person name="Riley R."/>
            <person name="Tritt A."/>
            <person name="Adam C."/>
            <person name="Daum C."/>
            <person name="Floudas D."/>
            <person name="Sun H."/>
            <person name="Yadav J.S."/>
            <person name="Pangilinan J."/>
            <person name="Larsson K.H."/>
            <person name="Matsuura K."/>
            <person name="Barry K."/>
            <person name="Labutti K."/>
            <person name="Kuo R."/>
            <person name="Ohm R.A."/>
            <person name="Bhattacharya S.S."/>
            <person name="Shirouzu T."/>
            <person name="Yoshinaga Y."/>
            <person name="Martin F.M."/>
            <person name="Grigoriev I.V."/>
            <person name="Hibbett D.S."/>
        </authorList>
    </citation>
    <scope>NUCLEOTIDE SEQUENCE [LARGE SCALE GENOMIC DNA]</scope>
    <source>
        <strain evidence="12 13">93-53</strain>
    </source>
</reference>
<evidence type="ECO:0000256" key="7">
    <source>
        <dbReference type="ARBA" id="ARBA00022989"/>
    </source>
</evidence>
<proteinExistence type="inferred from homology"/>
<gene>
    <name evidence="12" type="ORF">LAESUDRAFT_20864</name>
</gene>
<keyword evidence="4" id="KW-0349">Heme</keyword>
<name>A0A165ICR3_9APHY</name>
<dbReference type="GO" id="GO:0004497">
    <property type="term" value="F:monooxygenase activity"/>
    <property type="evidence" value="ECO:0007669"/>
    <property type="project" value="UniProtKB-KW"/>
</dbReference>
<dbReference type="GeneID" id="63818615"/>
<dbReference type="PANTHER" id="PTHR46300">
    <property type="entry name" value="P450, PUTATIVE (EUROFUNG)-RELATED-RELATED"/>
    <property type="match status" value="1"/>
</dbReference>
<accession>A0A165ICR3</accession>
<comment type="similarity">
    <text evidence="3">Belongs to the cytochrome P450 family.</text>
</comment>
<dbReference type="InParanoid" id="A0A165ICR3"/>
<dbReference type="InterPro" id="IPR001128">
    <property type="entry name" value="Cyt_P450"/>
</dbReference>
<dbReference type="GO" id="GO:0016020">
    <property type="term" value="C:membrane"/>
    <property type="evidence" value="ECO:0007669"/>
    <property type="project" value="UniProtKB-SubCell"/>
</dbReference>
<dbReference type="GO" id="GO:0020037">
    <property type="term" value="F:heme binding"/>
    <property type="evidence" value="ECO:0007669"/>
    <property type="project" value="InterPro"/>
</dbReference>
<dbReference type="InterPro" id="IPR050364">
    <property type="entry name" value="Cytochrome_P450_fung"/>
</dbReference>
<comment type="subcellular location">
    <subcellularLocation>
        <location evidence="2">Membrane</location>
    </subcellularLocation>
</comment>
<dbReference type="Gene3D" id="1.10.630.10">
    <property type="entry name" value="Cytochrome P450"/>
    <property type="match status" value="1"/>
</dbReference>
<dbReference type="SUPFAM" id="SSF48264">
    <property type="entry name" value="Cytochrome P450"/>
    <property type="match status" value="1"/>
</dbReference>
<dbReference type="GO" id="GO:0016705">
    <property type="term" value="F:oxidoreductase activity, acting on paired donors, with incorporation or reduction of molecular oxygen"/>
    <property type="evidence" value="ECO:0007669"/>
    <property type="project" value="InterPro"/>
</dbReference>
<keyword evidence="10" id="KW-0503">Monooxygenase</keyword>
<dbReference type="EMBL" id="KV427605">
    <property type="protein sequence ID" value="KZT12900.1"/>
    <property type="molecule type" value="Genomic_DNA"/>
</dbReference>
<dbReference type="AlphaFoldDB" id="A0A165ICR3"/>
<keyword evidence="11" id="KW-0472">Membrane</keyword>
<dbReference type="Pfam" id="PF00067">
    <property type="entry name" value="p450"/>
    <property type="match status" value="1"/>
</dbReference>
<evidence type="ECO:0000313" key="12">
    <source>
        <dbReference type="EMBL" id="KZT12900.1"/>
    </source>
</evidence>
<dbReference type="Proteomes" id="UP000076871">
    <property type="component" value="Unassembled WGS sequence"/>
</dbReference>
<evidence type="ECO:0000256" key="3">
    <source>
        <dbReference type="ARBA" id="ARBA00010617"/>
    </source>
</evidence>
<dbReference type="OrthoDB" id="2753961at2759"/>
<evidence type="ECO:0000256" key="8">
    <source>
        <dbReference type="ARBA" id="ARBA00023002"/>
    </source>
</evidence>
<organism evidence="12 13">
    <name type="scientific">Laetiporus sulphureus 93-53</name>
    <dbReference type="NCBI Taxonomy" id="1314785"/>
    <lineage>
        <taxon>Eukaryota</taxon>
        <taxon>Fungi</taxon>
        <taxon>Dikarya</taxon>
        <taxon>Basidiomycota</taxon>
        <taxon>Agaricomycotina</taxon>
        <taxon>Agaricomycetes</taxon>
        <taxon>Polyporales</taxon>
        <taxon>Laetiporus</taxon>
    </lineage>
</organism>
<dbReference type="RefSeq" id="XP_040770410.1">
    <property type="nucleotide sequence ID" value="XM_040901583.1"/>
</dbReference>
<protein>
    <submittedName>
        <fullName evidence="12">p450-domain-containing protein</fullName>
    </submittedName>
</protein>
<keyword evidence="6" id="KW-0479">Metal-binding</keyword>
<evidence type="ECO:0000256" key="2">
    <source>
        <dbReference type="ARBA" id="ARBA00004370"/>
    </source>
</evidence>
<evidence type="ECO:0000256" key="4">
    <source>
        <dbReference type="ARBA" id="ARBA00022617"/>
    </source>
</evidence>
<comment type="cofactor">
    <cofactor evidence="1">
        <name>heme</name>
        <dbReference type="ChEBI" id="CHEBI:30413"/>
    </cofactor>
</comment>
<keyword evidence="5" id="KW-0812">Transmembrane</keyword>
<keyword evidence="8" id="KW-0560">Oxidoreductase</keyword>